<reference evidence="2 3" key="1">
    <citation type="submission" date="2022-10" db="EMBL/GenBank/DDBJ databases">
        <title>Luteolibacter arcticus strain CCTCC AB 2014275, whole genome shotgun sequencing project.</title>
        <authorList>
            <person name="Zhao G."/>
            <person name="Shen L."/>
        </authorList>
    </citation>
    <scope>NUCLEOTIDE SEQUENCE [LARGE SCALE GENOMIC DNA]</scope>
    <source>
        <strain evidence="2 3">CCTCC AB 2014275</strain>
    </source>
</reference>
<feature type="transmembrane region" description="Helical" evidence="1">
    <location>
        <begin position="21"/>
        <end position="43"/>
    </location>
</feature>
<name>A0ABT3GMK4_9BACT</name>
<protein>
    <recommendedName>
        <fullName evidence="4">TIGR02588 family protein</fullName>
    </recommendedName>
</protein>
<evidence type="ECO:0000313" key="2">
    <source>
        <dbReference type="EMBL" id="MCW1924738.1"/>
    </source>
</evidence>
<comment type="caution">
    <text evidence="2">The sequence shown here is derived from an EMBL/GenBank/DDBJ whole genome shotgun (WGS) entry which is preliminary data.</text>
</comment>
<sequence>MSERKTSKIRDQGKNALEWTVFGLSCLLVISMIAVLAVAAAGWQDQPPALSAKLGEPEIKERLVTVVVEVTNHGDIAASEVKVEVTRTAGGIGHQASVMLDFVPRHGTRRGQVSFPDAAETGDIRITGVGFAEP</sequence>
<keyword evidence="1" id="KW-0812">Transmembrane</keyword>
<evidence type="ECO:0008006" key="4">
    <source>
        <dbReference type="Google" id="ProtNLM"/>
    </source>
</evidence>
<organism evidence="2 3">
    <name type="scientific">Luteolibacter arcticus</name>
    <dbReference type="NCBI Taxonomy" id="1581411"/>
    <lineage>
        <taxon>Bacteria</taxon>
        <taxon>Pseudomonadati</taxon>
        <taxon>Verrucomicrobiota</taxon>
        <taxon>Verrucomicrobiia</taxon>
        <taxon>Verrucomicrobiales</taxon>
        <taxon>Verrucomicrobiaceae</taxon>
        <taxon>Luteolibacter</taxon>
    </lineage>
</organism>
<evidence type="ECO:0000256" key="1">
    <source>
        <dbReference type="SAM" id="Phobius"/>
    </source>
</evidence>
<dbReference type="Proteomes" id="UP001320876">
    <property type="component" value="Unassembled WGS sequence"/>
</dbReference>
<dbReference type="EMBL" id="JAPDDT010000009">
    <property type="protein sequence ID" value="MCW1924738.1"/>
    <property type="molecule type" value="Genomic_DNA"/>
</dbReference>
<proteinExistence type="predicted"/>
<accession>A0ABT3GMK4</accession>
<gene>
    <name evidence="2" type="ORF">OKA05_19390</name>
</gene>
<keyword evidence="1" id="KW-1133">Transmembrane helix</keyword>
<keyword evidence="1" id="KW-0472">Membrane</keyword>
<keyword evidence="3" id="KW-1185">Reference proteome</keyword>
<evidence type="ECO:0000313" key="3">
    <source>
        <dbReference type="Proteomes" id="UP001320876"/>
    </source>
</evidence>
<dbReference type="RefSeq" id="WP_264488847.1">
    <property type="nucleotide sequence ID" value="NZ_JAPDDT010000009.1"/>
</dbReference>